<dbReference type="Pfam" id="PF20431">
    <property type="entry name" value="E_motif"/>
    <property type="match status" value="1"/>
</dbReference>
<dbReference type="Pfam" id="PF14432">
    <property type="entry name" value="DYW_deaminase"/>
    <property type="match status" value="1"/>
</dbReference>
<keyword evidence="5" id="KW-1185">Reference proteome</keyword>
<name>A0ABR2LL80_9ASPA</name>
<dbReference type="PROSITE" id="PS51375">
    <property type="entry name" value="PPR"/>
    <property type="match status" value="3"/>
</dbReference>
<dbReference type="PANTHER" id="PTHR47926">
    <property type="entry name" value="PENTATRICOPEPTIDE REPEAT-CONTAINING PROTEIN"/>
    <property type="match status" value="1"/>
</dbReference>
<evidence type="ECO:0000256" key="1">
    <source>
        <dbReference type="ARBA" id="ARBA00022737"/>
    </source>
</evidence>
<feature type="repeat" description="PPR" evidence="2">
    <location>
        <begin position="22"/>
        <end position="56"/>
    </location>
</feature>
<feature type="domain" description="DYW" evidence="3">
    <location>
        <begin position="413"/>
        <end position="492"/>
    </location>
</feature>
<organism evidence="4 5">
    <name type="scientific">Platanthera guangdongensis</name>
    <dbReference type="NCBI Taxonomy" id="2320717"/>
    <lineage>
        <taxon>Eukaryota</taxon>
        <taxon>Viridiplantae</taxon>
        <taxon>Streptophyta</taxon>
        <taxon>Embryophyta</taxon>
        <taxon>Tracheophyta</taxon>
        <taxon>Spermatophyta</taxon>
        <taxon>Magnoliopsida</taxon>
        <taxon>Liliopsida</taxon>
        <taxon>Asparagales</taxon>
        <taxon>Orchidaceae</taxon>
        <taxon>Orchidoideae</taxon>
        <taxon>Orchideae</taxon>
        <taxon>Orchidinae</taxon>
        <taxon>Platanthera</taxon>
    </lineage>
</organism>
<evidence type="ECO:0000256" key="2">
    <source>
        <dbReference type="PROSITE-ProRule" id="PRU00708"/>
    </source>
</evidence>
<accession>A0ABR2LL80</accession>
<reference evidence="4 5" key="1">
    <citation type="journal article" date="2022" name="Nat. Plants">
        <title>Genomes of leafy and leafless Platanthera orchids illuminate the evolution of mycoheterotrophy.</title>
        <authorList>
            <person name="Li M.H."/>
            <person name="Liu K.W."/>
            <person name="Li Z."/>
            <person name="Lu H.C."/>
            <person name="Ye Q.L."/>
            <person name="Zhang D."/>
            <person name="Wang J.Y."/>
            <person name="Li Y.F."/>
            <person name="Zhong Z.M."/>
            <person name="Liu X."/>
            <person name="Yu X."/>
            <person name="Liu D.K."/>
            <person name="Tu X.D."/>
            <person name="Liu B."/>
            <person name="Hao Y."/>
            <person name="Liao X.Y."/>
            <person name="Jiang Y.T."/>
            <person name="Sun W.H."/>
            <person name="Chen J."/>
            <person name="Chen Y.Q."/>
            <person name="Ai Y."/>
            <person name="Zhai J.W."/>
            <person name="Wu S.S."/>
            <person name="Zhou Z."/>
            <person name="Hsiao Y.Y."/>
            <person name="Wu W.L."/>
            <person name="Chen Y.Y."/>
            <person name="Lin Y.F."/>
            <person name="Hsu J.L."/>
            <person name="Li C.Y."/>
            <person name="Wang Z.W."/>
            <person name="Zhao X."/>
            <person name="Zhong W.Y."/>
            <person name="Ma X.K."/>
            <person name="Ma L."/>
            <person name="Huang J."/>
            <person name="Chen G.Z."/>
            <person name="Huang M.Z."/>
            <person name="Huang L."/>
            <person name="Peng D.H."/>
            <person name="Luo Y.B."/>
            <person name="Zou S.Q."/>
            <person name="Chen S.P."/>
            <person name="Lan S."/>
            <person name="Tsai W.C."/>
            <person name="Van de Peer Y."/>
            <person name="Liu Z.J."/>
        </authorList>
    </citation>
    <scope>NUCLEOTIDE SEQUENCE [LARGE SCALE GENOMIC DNA]</scope>
    <source>
        <strain evidence="4">Lor288</strain>
    </source>
</reference>
<dbReference type="PANTHER" id="PTHR47926:SF452">
    <property type="entry name" value="PENTATRICOPEPTIDE REPEAT-CONTAINING PROTEIN"/>
    <property type="match status" value="1"/>
</dbReference>
<dbReference type="Pfam" id="PF01535">
    <property type="entry name" value="PPR"/>
    <property type="match status" value="2"/>
</dbReference>
<evidence type="ECO:0000313" key="5">
    <source>
        <dbReference type="Proteomes" id="UP001412067"/>
    </source>
</evidence>
<dbReference type="InterPro" id="IPR002885">
    <property type="entry name" value="PPR_rpt"/>
</dbReference>
<feature type="repeat" description="PPR" evidence="2">
    <location>
        <begin position="92"/>
        <end position="122"/>
    </location>
</feature>
<dbReference type="NCBIfam" id="TIGR00756">
    <property type="entry name" value="PPR"/>
    <property type="match status" value="3"/>
</dbReference>
<gene>
    <name evidence="4" type="primary">PCMP-H12</name>
    <name evidence="4" type="ORF">KSP40_PGU012559</name>
</gene>
<dbReference type="Proteomes" id="UP001412067">
    <property type="component" value="Unassembled WGS sequence"/>
</dbReference>
<dbReference type="InterPro" id="IPR046848">
    <property type="entry name" value="E_motif"/>
</dbReference>
<evidence type="ECO:0000313" key="4">
    <source>
        <dbReference type="EMBL" id="KAK8943833.1"/>
    </source>
</evidence>
<dbReference type="Gene3D" id="1.25.40.10">
    <property type="entry name" value="Tetratricopeptide repeat domain"/>
    <property type="match status" value="4"/>
</dbReference>
<protein>
    <submittedName>
        <fullName evidence="4">Pentatricopeptide repeat-containing protein</fullName>
    </submittedName>
</protein>
<feature type="repeat" description="PPR" evidence="2">
    <location>
        <begin position="123"/>
        <end position="157"/>
    </location>
</feature>
<proteinExistence type="predicted"/>
<dbReference type="Pfam" id="PF13041">
    <property type="entry name" value="PPR_2"/>
    <property type="match status" value="2"/>
</dbReference>
<evidence type="ECO:0000259" key="3">
    <source>
        <dbReference type="Pfam" id="PF14432"/>
    </source>
</evidence>
<keyword evidence="1" id="KW-0677">Repeat</keyword>
<dbReference type="InterPro" id="IPR046960">
    <property type="entry name" value="PPR_At4g14850-like_plant"/>
</dbReference>
<dbReference type="EMBL" id="JBBWWR010000018">
    <property type="protein sequence ID" value="KAK8943833.1"/>
    <property type="molecule type" value="Genomic_DNA"/>
</dbReference>
<dbReference type="InterPro" id="IPR032867">
    <property type="entry name" value="DYW_dom"/>
</dbReference>
<sequence>MYVSCGDASNARNLCDEMPERGIVTWNTMFAGYFKVGDWKQVVSLFRNMLELDAKFDEVTLITVLTACGRLNILDLGRWIVGHIDENRMHRNQNLVTSLVDMYAKCGQVDKARNLFDEMESQDIVAWSAMISGYSQWNRCREALKLFHDMQRAGVDPNEVTMVSVLSSCAVLGATETGKWVHSYIGRKHLPVTVNLGTALIEFYAKCGLIVNSLQTFDMMPTRNAWSWTVIIQGLASNCRGDEALSHGGLVDEGRLLFHAMSHVYSIEPRIEHYGIMVDILGRFGWIHEAFDFVREMPIQPNAIIWRTLLASCKIHKNVEIGEQCLRQLVKLERHSGDYILLSNIYSSVGRCDDAVRLRNHMKEEGIKKTPGCSSIEVGGAMHKFFAEDSAHPLLLEIYVKVDEMMMRIKEAGYVPDVAEARIDAEEDEKEMSVAHHSEKLAIAFGLLGSIPGAAIRVSKNLRVCRDCHQATKLISKVYGREIVVRDRSRFHLQGWFLLLQ</sequence>
<dbReference type="InterPro" id="IPR011990">
    <property type="entry name" value="TPR-like_helical_dom_sf"/>
</dbReference>
<comment type="caution">
    <text evidence="4">The sequence shown here is derived from an EMBL/GenBank/DDBJ whole genome shotgun (WGS) entry which is preliminary data.</text>
</comment>